<dbReference type="EMBL" id="BSNX01000055">
    <property type="protein sequence ID" value="GLQ74296.1"/>
    <property type="molecule type" value="Genomic_DNA"/>
</dbReference>
<name>A0AAV5NWF6_9VIBR</name>
<keyword evidence="2" id="KW-1185">Reference proteome</keyword>
<dbReference type="AlphaFoldDB" id="A0AAV5NWF6"/>
<proteinExistence type="predicted"/>
<reference evidence="2" key="1">
    <citation type="journal article" date="2019" name="Int. J. Syst. Evol. Microbiol.">
        <title>The Global Catalogue of Microorganisms (GCM) 10K type strain sequencing project: providing services to taxonomists for standard genome sequencing and annotation.</title>
        <authorList>
            <consortium name="The Broad Institute Genomics Platform"/>
            <consortium name="The Broad Institute Genome Sequencing Center for Infectious Disease"/>
            <person name="Wu L."/>
            <person name="Ma J."/>
        </authorList>
    </citation>
    <scope>NUCLEOTIDE SEQUENCE [LARGE SCALE GENOMIC DNA]</scope>
    <source>
        <strain evidence="2">NBRC 15640</strain>
    </source>
</reference>
<evidence type="ECO:0008006" key="3">
    <source>
        <dbReference type="Google" id="ProtNLM"/>
    </source>
</evidence>
<protein>
    <recommendedName>
        <fullName evidence="3">Lipoprotein</fullName>
    </recommendedName>
</protein>
<accession>A0AAV5NWF6</accession>
<comment type="caution">
    <text evidence="1">The sequence shown here is derived from an EMBL/GenBank/DDBJ whole genome shotgun (WGS) entry which is preliminary data.</text>
</comment>
<evidence type="ECO:0000313" key="1">
    <source>
        <dbReference type="EMBL" id="GLQ74296.1"/>
    </source>
</evidence>
<sequence length="175" mass="20103">MLMNIKRVFLLSAVSTLLTTGCQNTQQVRQSRVYDPTVIQSNELPILVVNQDGERSYRQVRETETWFWTRLKNDTYLPGENLVIQVLGDTPLEQPPAIFAFTVPEKVGTLSMNPLGPFQSWTLTKKSGERCLSARQNAKKSGQWISIFTRYCTSNPHQDLTWIEDYTPSILLEKY</sequence>
<gene>
    <name evidence="1" type="ORF">GCM10007932_36570</name>
</gene>
<organism evidence="1 2">
    <name type="scientific">Vibrio penaeicida</name>
    <dbReference type="NCBI Taxonomy" id="104609"/>
    <lineage>
        <taxon>Bacteria</taxon>
        <taxon>Pseudomonadati</taxon>
        <taxon>Pseudomonadota</taxon>
        <taxon>Gammaproteobacteria</taxon>
        <taxon>Vibrionales</taxon>
        <taxon>Vibrionaceae</taxon>
        <taxon>Vibrio</taxon>
    </lineage>
</organism>
<dbReference type="PROSITE" id="PS51257">
    <property type="entry name" value="PROKAR_LIPOPROTEIN"/>
    <property type="match status" value="1"/>
</dbReference>
<dbReference type="Proteomes" id="UP001156690">
    <property type="component" value="Unassembled WGS sequence"/>
</dbReference>
<evidence type="ECO:0000313" key="2">
    <source>
        <dbReference type="Proteomes" id="UP001156690"/>
    </source>
</evidence>